<evidence type="ECO:0000313" key="9">
    <source>
        <dbReference type="Proteomes" id="UP000000503"/>
    </source>
</evidence>
<dbReference type="HOGENOM" id="CLU_001832_5_6_12"/>
<evidence type="ECO:0000313" key="8">
    <source>
        <dbReference type="EMBL" id="AEJ19621.1"/>
    </source>
</evidence>
<evidence type="ECO:0000256" key="1">
    <source>
        <dbReference type="ARBA" id="ARBA00022741"/>
    </source>
</evidence>
<dbReference type="PROSITE" id="PS51194">
    <property type="entry name" value="HELICASE_CTER"/>
    <property type="match status" value="1"/>
</dbReference>
<dbReference type="EMBL" id="CP002868">
    <property type="protein sequence ID" value="AEJ19621.1"/>
    <property type="molecule type" value="Genomic_DNA"/>
</dbReference>
<dbReference type="PANTHER" id="PTHR43519:SF1">
    <property type="entry name" value="ATP-DEPENDENT RNA HELICASE HRPB"/>
    <property type="match status" value="1"/>
</dbReference>
<keyword evidence="1" id="KW-0547">Nucleotide-binding</keyword>
<dbReference type="CDD" id="cd17990">
    <property type="entry name" value="DEXHc_HrpB"/>
    <property type="match status" value="1"/>
</dbReference>
<keyword evidence="2" id="KW-0378">Hydrolase</keyword>
<evidence type="ECO:0000256" key="3">
    <source>
        <dbReference type="ARBA" id="ARBA00022806"/>
    </source>
</evidence>
<dbReference type="KEGG" id="scd:Spica_1477"/>
<dbReference type="Gene3D" id="1.20.120.1080">
    <property type="match status" value="1"/>
</dbReference>
<dbReference type="SMART" id="SM00487">
    <property type="entry name" value="DEXDc"/>
    <property type="match status" value="1"/>
</dbReference>
<name>F8EXP0_GRAC1</name>
<feature type="region of interest" description="Disordered" evidence="5">
    <location>
        <begin position="889"/>
        <end position="913"/>
    </location>
</feature>
<dbReference type="GO" id="GO:0005524">
    <property type="term" value="F:ATP binding"/>
    <property type="evidence" value="ECO:0007669"/>
    <property type="project" value="UniProtKB-KW"/>
</dbReference>
<dbReference type="RefSeq" id="WP_013968930.1">
    <property type="nucleotide sequence ID" value="NC_015732.1"/>
</dbReference>
<dbReference type="GO" id="GO:0004386">
    <property type="term" value="F:helicase activity"/>
    <property type="evidence" value="ECO:0007669"/>
    <property type="project" value="UniProtKB-KW"/>
</dbReference>
<feature type="region of interest" description="Disordered" evidence="5">
    <location>
        <begin position="527"/>
        <end position="553"/>
    </location>
</feature>
<accession>F8EXP0</accession>
<dbReference type="GO" id="GO:0003676">
    <property type="term" value="F:nucleic acid binding"/>
    <property type="evidence" value="ECO:0007669"/>
    <property type="project" value="InterPro"/>
</dbReference>
<dbReference type="InterPro" id="IPR013689">
    <property type="entry name" value="RNA_helicase_ATP-dep_HrpB_C"/>
</dbReference>
<organism evidence="8 9">
    <name type="scientific">Gracilinema caldarium (strain ATCC 51460 / DSM 7334 / H1)</name>
    <name type="common">Treponema caldarium</name>
    <dbReference type="NCBI Taxonomy" id="744872"/>
    <lineage>
        <taxon>Bacteria</taxon>
        <taxon>Pseudomonadati</taxon>
        <taxon>Spirochaetota</taxon>
        <taxon>Spirochaetia</taxon>
        <taxon>Spirochaetales</taxon>
        <taxon>Breznakiellaceae</taxon>
        <taxon>Gracilinema</taxon>
    </lineage>
</organism>
<dbReference type="InterPro" id="IPR007502">
    <property type="entry name" value="Helicase-assoc_dom"/>
</dbReference>
<reference evidence="9" key="1">
    <citation type="journal article" date="2013" name="Stand. Genomic Sci.">
        <title>Genome sequence of the thermophilic fresh-water bacterium Spirochaeta caldaria type strain (H1(T)), reclassification of Spirochaeta caldaria, Spirochaeta stenostrepta, and Spirochaeta zuelzerae in the genus Treponema as Treponema caldaria comb. nov., Treponema stenostrepta comb. nov., and Treponema zuelzerae comb. nov., and emendation of the genus Treponema.</title>
        <authorList>
            <person name="Abt B."/>
            <person name="Goker M."/>
            <person name="Scheuner C."/>
            <person name="Han C."/>
            <person name="Lu M."/>
            <person name="Misra M."/>
            <person name="Lapidus A."/>
            <person name="Nolan M."/>
            <person name="Lucas S."/>
            <person name="Hammon N."/>
            <person name="Deshpande S."/>
            <person name="Cheng J.F."/>
            <person name="Tapia R."/>
            <person name="Goodwin L.A."/>
            <person name="Pitluck S."/>
            <person name="Liolios K."/>
            <person name="Pagani I."/>
            <person name="Ivanova N."/>
            <person name="Mavromatis K."/>
            <person name="Mikhailova N."/>
            <person name="Huntemann M."/>
            <person name="Pati A."/>
            <person name="Chen A."/>
            <person name="Palaniappan K."/>
            <person name="Land M."/>
            <person name="Hauser L."/>
            <person name="Jeffries C.D."/>
            <person name="Rohde M."/>
            <person name="Spring S."/>
            <person name="Gronow S."/>
            <person name="Detter J.C."/>
            <person name="Bristow J."/>
            <person name="Eisen J.A."/>
            <person name="Markowitz V."/>
            <person name="Hugenholtz P."/>
            <person name="Kyrpides N.C."/>
            <person name="Woyke T."/>
            <person name="Klenk H.P."/>
        </authorList>
    </citation>
    <scope>NUCLEOTIDE SEQUENCE</scope>
    <source>
        <strain evidence="9">ATCC 51460 / DSM 7334 / H1</strain>
    </source>
</reference>
<dbReference type="eggNOG" id="COG1643">
    <property type="taxonomic scope" value="Bacteria"/>
</dbReference>
<dbReference type="CDD" id="cd18791">
    <property type="entry name" value="SF2_C_RHA"/>
    <property type="match status" value="1"/>
</dbReference>
<feature type="compositionally biased region" description="Basic and acidic residues" evidence="5">
    <location>
        <begin position="889"/>
        <end position="898"/>
    </location>
</feature>
<dbReference type="Gene3D" id="3.40.50.300">
    <property type="entry name" value="P-loop containing nucleotide triphosphate hydrolases"/>
    <property type="match status" value="2"/>
</dbReference>
<feature type="domain" description="Helicase C-terminal" evidence="7">
    <location>
        <begin position="245"/>
        <end position="404"/>
    </location>
</feature>
<feature type="compositionally biased region" description="Polar residues" evidence="5">
    <location>
        <begin position="540"/>
        <end position="553"/>
    </location>
</feature>
<dbReference type="STRING" id="744872.Spica_1477"/>
<sequence length="913" mass="101298">MTIQERLSQTALPLVPWLPDIVRTLQEKRRLILRSEPGSGKSTLVPLALLEQPGSIVMLEPRRIAAIGIANRMAELLEEPVGQTVGYAVRMERRVSAATRIEVLTEGLLVRRLQSNPELPGVSTIIFDEFHERSLFTDLSFALVLDLCRIKSDLKILVMSATLDCGAIAERINESEGREGPDRVPILECPGNLFPIETEYQSLKIGESTVQCCARTLHNLIDEMTTQGGSRGSSYVSHQRDAAKGLDSQHKPAILVFLPGKGEIRSVVEVLGDVGPEWEVLPLHGSLPLAEQRRVLQGAGPGKGRIILSTNIAETSLTVPDVSIVVDTGLVRLQRYHLRTGMDRLSLDLASTQSVDQRRGRAGRLGPGRCIRLWAPQDERPAFAEPEIRRLDLASLVLECALWGAAEPENLPWLEMPPRPAWDGAKQLLIDLGALDRQGKPTQRGKQIAYLALHPRLAMLALAGLEGGNPVLGAVLAALLSERDPSGIENEADIRLRLEAFSDASQRVRFRFVIDLAEDILNRLGRHEHHTTQETETTQSMPSGTKNQSFNKDTSGQFFHCTQAMMEEAGELLARAFPDRIGKRQESGVYRFMSGREASLRGRLIHSEWVVAPDMDAGDRNGVIYLAAPLPEPLAMELLAPHVSKELSIIWNGLVPKARETTMAGRLVIREEIRKCDPAELKGALPALLKREGLDILPWDEEAEAYTGSQQLRGQQPHHGPRQKATARQLLDRIRFWIQHQSGEDGPQRSRQWTDESLIAEADEWLGPFIWNGKSNGSGPIITASSLYHALTERLGWTALHHLDESVPPLFISPAGTARWIDYHSGEPIVSLKIQEVYGLSESPLIMGIPLTFELLSPAGRPIQITRDLGHFWTGSYAEVRKEMRGRYPKHDWPEDPSHAPAHTQVHSRVAKS</sequence>
<dbReference type="SUPFAM" id="SSF52540">
    <property type="entry name" value="P-loop containing nucleoside triphosphate hydrolases"/>
    <property type="match status" value="1"/>
</dbReference>
<evidence type="ECO:0000256" key="5">
    <source>
        <dbReference type="SAM" id="MobiDB-lite"/>
    </source>
</evidence>
<dbReference type="SMART" id="SM00847">
    <property type="entry name" value="HA2"/>
    <property type="match status" value="1"/>
</dbReference>
<dbReference type="InterPro" id="IPR027417">
    <property type="entry name" value="P-loop_NTPase"/>
</dbReference>
<keyword evidence="4" id="KW-0067">ATP-binding</keyword>
<dbReference type="InterPro" id="IPR011545">
    <property type="entry name" value="DEAD/DEAH_box_helicase_dom"/>
</dbReference>
<dbReference type="Pfam" id="PF00271">
    <property type="entry name" value="Helicase_C"/>
    <property type="match status" value="1"/>
</dbReference>
<dbReference type="Proteomes" id="UP000000503">
    <property type="component" value="Chromosome"/>
</dbReference>
<keyword evidence="9" id="KW-1185">Reference proteome</keyword>
<dbReference type="Pfam" id="PF08482">
    <property type="entry name" value="HrpB_C"/>
    <property type="match status" value="1"/>
</dbReference>
<dbReference type="SMART" id="SM00490">
    <property type="entry name" value="HELICc"/>
    <property type="match status" value="1"/>
</dbReference>
<feature type="domain" description="Helicase ATP-binding" evidence="6">
    <location>
        <begin position="22"/>
        <end position="164"/>
    </location>
</feature>
<dbReference type="InterPro" id="IPR001650">
    <property type="entry name" value="Helicase_C-like"/>
</dbReference>
<evidence type="ECO:0000256" key="4">
    <source>
        <dbReference type="ARBA" id="ARBA00022840"/>
    </source>
</evidence>
<evidence type="ECO:0000259" key="6">
    <source>
        <dbReference type="PROSITE" id="PS51192"/>
    </source>
</evidence>
<keyword evidence="3 8" id="KW-0347">Helicase</keyword>
<proteinExistence type="predicted"/>
<dbReference type="Pfam" id="PF00270">
    <property type="entry name" value="DEAD"/>
    <property type="match status" value="1"/>
</dbReference>
<dbReference type="AlphaFoldDB" id="F8EXP0"/>
<gene>
    <name evidence="8" type="ordered locus">Spica_1477</name>
</gene>
<evidence type="ECO:0000259" key="7">
    <source>
        <dbReference type="PROSITE" id="PS51194"/>
    </source>
</evidence>
<dbReference type="InterPro" id="IPR049614">
    <property type="entry name" value="HrpB_DEXH"/>
</dbReference>
<dbReference type="PANTHER" id="PTHR43519">
    <property type="entry name" value="ATP-DEPENDENT RNA HELICASE HRPB"/>
    <property type="match status" value="1"/>
</dbReference>
<dbReference type="GO" id="GO:0016787">
    <property type="term" value="F:hydrolase activity"/>
    <property type="evidence" value="ECO:0007669"/>
    <property type="project" value="UniProtKB-KW"/>
</dbReference>
<evidence type="ECO:0000256" key="2">
    <source>
        <dbReference type="ARBA" id="ARBA00022801"/>
    </source>
</evidence>
<dbReference type="OrthoDB" id="9808833at2"/>
<dbReference type="InterPro" id="IPR014001">
    <property type="entry name" value="Helicase_ATP-bd"/>
</dbReference>
<protein>
    <submittedName>
        <fullName evidence="8">ATP-dependent helicase HrpB</fullName>
    </submittedName>
</protein>
<dbReference type="PROSITE" id="PS51192">
    <property type="entry name" value="HELICASE_ATP_BIND_1"/>
    <property type="match status" value="1"/>
</dbReference>